<gene>
    <name evidence="1" type="ORF">I5U67_07020</name>
</gene>
<accession>A0AA90ASS7</accession>
<comment type="caution">
    <text evidence="1">The sequence shown here is derived from an EMBL/GenBank/DDBJ whole genome shotgun (WGS) entry which is preliminary data.</text>
</comment>
<protein>
    <submittedName>
        <fullName evidence="1">Uncharacterized protein</fullName>
    </submittedName>
</protein>
<evidence type="ECO:0000313" key="1">
    <source>
        <dbReference type="EMBL" id="MBH1651918.1"/>
    </source>
</evidence>
<reference evidence="1" key="1">
    <citation type="submission" date="2020-11" db="EMBL/GenBank/DDBJ databases">
        <title>Enhanced detection system for hospital associated transmission using whole genome sequencing surveillance.</title>
        <authorList>
            <person name="Harrison L.H."/>
            <person name="Van Tyne D."/>
            <person name="Marsh J.W."/>
            <person name="Griffith M.P."/>
            <person name="Snyder D.J."/>
            <person name="Cooper V.S."/>
            <person name="Mustapha M."/>
        </authorList>
    </citation>
    <scope>NUCLEOTIDE SEQUENCE</scope>
    <source>
        <strain evidence="1">STEN00091</strain>
    </source>
</reference>
<dbReference type="GeneID" id="93743314"/>
<dbReference type="EMBL" id="JADUNP010000010">
    <property type="protein sequence ID" value="MBH1651918.1"/>
    <property type="molecule type" value="Genomic_DNA"/>
</dbReference>
<evidence type="ECO:0000313" key="2">
    <source>
        <dbReference type="Proteomes" id="UP000625930"/>
    </source>
</evidence>
<organism evidence="1 2">
    <name type="scientific">Stenotrophomonas maltophilia</name>
    <name type="common">Pseudomonas maltophilia</name>
    <name type="synonym">Xanthomonas maltophilia</name>
    <dbReference type="NCBI Taxonomy" id="40324"/>
    <lineage>
        <taxon>Bacteria</taxon>
        <taxon>Pseudomonadati</taxon>
        <taxon>Pseudomonadota</taxon>
        <taxon>Gammaproteobacteria</taxon>
        <taxon>Lysobacterales</taxon>
        <taxon>Lysobacteraceae</taxon>
        <taxon>Stenotrophomonas</taxon>
        <taxon>Stenotrophomonas maltophilia group</taxon>
    </lineage>
</organism>
<dbReference type="RefSeq" id="WP_005410152.1">
    <property type="nucleotide sequence ID" value="NZ_AP021908.1"/>
</dbReference>
<proteinExistence type="predicted"/>
<dbReference type="Proteomes" id="UP000625930">
    <property type="component" value="Unassembled WGS sequence"/>
</dbReference>
<name>A0AA90ASS7_STEMA</name>
<dbReference type="AlphaFoldDB" id="A0AA90ASS7"/>
<sequence length="58" mass="6467">MKKKNVVRKTIERFKSTIYRLKKHPLGVAIGVAHEVVYQTTIAVAASQLPTAHPVNAR</sequence>